<feature type="region of interest" description="Disordered" evidence="5">
    <location>
        <begin position="109"/>
        <end position="141"/>
    </location>
</feature>
<reference evidence="7 8" key="1">
    <citation type="submission" date="2019-09" db="EMBL/GenBank/DDBJ databases">
        <authorList>
            <consortium name="DOE Joint Genome Institute"/>
            <person name="Mondo S.J."/>
            <person name="Navarro-Mendoza M.I."/>
            <person name="Perez-Arques C."/>
            <person name="Panchal S."/>
            <person name="Nicolas F.E."/>
            <person name="Ganguly P."/>
            <person name="Pangilinan J."/>
            <person name="Grigoriev I."/>
            <person name="Heitman J."/>
            <person name="Sanya K."/>
            <person name="Garre V."/>
        </authorList>
    </citation>
    <scope>NUCLEOTIDE SEQUENCE [LARGE SCALE GENOMIC DNA]</scope>
    <source>
        <strain evidence="7 8">MU402</strain>
    </source>
</reference>
<evidence type="ECO:0000256" key="5">
    <source>
        <dbReference type="SAM" id="MobiDB-lite"/>
    </source>
</evidence>
<dbReference type="PANTHER" id="PTHR23354:SF62">
    <property type="entry name" value="MUSTARD, ISOFORM V"/>
    <property type="match status" value="1"/>
</dbReference>
<name>A0A8H4F1Q2_MUCCL</name>
<dbReference type="GO" id="GO:0005634">
    <property type="term" value="C:nucleus"/>
    <property type="evidence" value="ECO:0007669"/>
    <property type="project" value="TreeGrafter"/>
</dbReference>
<comment type="similarity">
    <text evidence="2">Belongs to the OXR1 family.</text>
</comment>
<dbReference type="InterPro" id="IPR006571">
    <property type="entry name" value="TLDc_dom"/>
</dbReference>
<dbReference type="AlphaFoldDB" id="A0A8H4F1Q2"/>
<dbReference type="Pfam" id="PF07534">
    <property type="entry name" value="TLD"/>
    <property type="match status" value="1"/>
</dbReference>
<feature type="compositionally biased region" description="Low complexity" evidence="5">
    <location>
        <begin position="132"/>
        <end position="141"/>
    </location>
</feature>
<evidence type="ECO:0000313" key="7">
    <source>
        <dbReference type="EMBL" id="KAF1802907.1"/>
    </source>
</evidence>
<feature type="domain" description="TLDc" evidence="6">
    <location>
        <begin position="284"/>
        <end position="453"/>
    </location>
</feature>
<feature type="compositionally biased region" description="Low complexity" evidence="5">
    <location>
        <begin position="111"/>
        <end position="121"/>
    </location>
</feature>
<protein>
    <recommendedName>
        <fullName evidence="4">Oxidation resistance protein 1</fullName>
    </recommendedName>
</protein>
<dbReference type="SMART" id="SM00584">
    <property type="entry name" value="TLDc"/>
    <property type="match status" value="1"/>
</dbReference>
<dbReference type="Proteomes" id="UP000469890">
    <property type="component" value="Unassembled WGS sequence"/>
</dbReference>
<evidence type="ECO:0000259" key="6">
    <source>
        <dbReference type="PROSITE" id="PS51886"/>
    </source>
</evidence>
<dbReference type="PROSITE" id="PS51886">
    <property type="entry name" value="TLDC"/>
    <property type="match status" value="1"/>
</dbReference>
<proteinExistence type="inferred from homology"/>
<dbReference type="GO" id="GO:0005739">
    <property type="term" value="C:mitochondrion"/>
    <property type="evidence" value="ECO:0007669"/>
    <property type="project" value="UniProtKB-SubCell"/>
</dbReference>
<feature type="region of interest" description="Disordered" evidence="5">
    <location>
        <begin position="211"/>
        <end position="231"/>
    </location>
</feature>
<dbReference type="GO" id="GO:0006979">
    <property type="term" value="P:response to oxidative stress"/>
    <property type="evidence" value="ECO:0007669"/>
    <property type="project" value="TreeGrafter"/>
</dbReference>
<comment type="subcellular location">
    <subcellularLocation>
        <location evidence="1">Mitochondrion</location>
    </subcellularLocation>
</comment>
<evidence type="ECO:0000256" key="4">
    <source>
        <dbReference type="ARBA" id="ARBA00040604"/>
    </source>
</evidence>
<accession>A0A8H4F1Q2</accession>
<dbReference type="PANTHER" id="PTHR23354">
    <property type="entry name" value="NUCLEOLAR PROTEIN 7/ESTROGEN RECEPTOR COACTIVATOR-RELATED"/>
    <property type="match status" value="1"/>
</dbReference>
<evidence type="ECO:0000256" key="3">
    <source>
        <dbReference type="ARBA" id="ARBA00023128"/>
    </source>
</evidence>
<gene>
    <name evidence="7" type="ORF">FB192DRAFT_1365470</name>
</gene>
<evidence type="ECO:0000256" key="2">
    <source>
        <dbReference type="ARBA" id="ARBA00009540"/>
    </source>
</evidence>
<dbReference type="EMBL" id="JAAECE010000003">
    <property type="protein sequence ID" value="KAF1802907.1"/>
    <property type="molecule type" value="Genomic_DNA"/>
</dbReference>
<comment type="caution">
    <text evidence="7">The sequence shown here is derived from an EMBL/GenBank/DDBJ whole genome shotgun (WGS) entry which is preliminary data.</text>
</comment>
<evidence type="ECO:0000256" key="1">
    <source>
        <dbReference type="ARBA" id="ARBA00004173"/>
    </source>
</evidence>
<organism evidence="7 8">
    <name type="scientific">Mucor circinelloides f. lusitanicus</name>
    <name type="common">Mucor racemosus var. lusitanicus</name>
    <dbReference type="NCBI Taxonomy" id="29924"/>
    <lineage>
        <taxon>Eukaryota</taxon>
        <taxon>Fungi</taxon>
        <taxon>Fungi incertae sedis</taxon>
        <taxon>Mucoromycota</taxon>
        <taxon>Mucoromycotina</taxon>
        <taxon>Mucoromycetes</taxon>
        <taxon>Mucorales</taxon>
        <taxon>Mucorineae</taxon>
        <taxon>Mucoraceae</taxon>
        <taxon>Mucor</taxon>
    </lineage>
</organism>
<keyword evidence="3" id="KW-0496">Mitochondrion</keyword>
<sequence length="454" mass="50571">MCKIHISCQCMHYYIKEFWGLLQDKNLLFLSPIINMKRLTCISATSSALPNRQHHHHHHHSHSFSYSNNATNKERLFPLHRSITEDDKYQNTKVSPITKFVCKLLGLAGPSSSSSTTATTAPRPKSWHKSRSTTSITKSSVTSSYQHTTLHACSSAEIAASAAAAAATTPRKPTAITIVTPKPCTLTASIMEWDHRQEQQPKEDDVLSVSSSESSCTSTSGTMHSSISSISHTTTTKTTSAAVDALVIASLLPSTATAKTRSTDEFDDMPSIHLIGRQFDINTAVLTEAIAEMVRPYIPRRYRIAQKWNLLYSLDQHGVSLATLYSCMKNFEGPCIMIIRDAQNQIFGSYLSHPFSSQSHYYGTGECFLWKLNQQQEEPQPKIKVFPWTGKNDYMMLSDSDFVAIGGGDGKFGLWLNSELEKGYSNTCPTFDNEILALQPEFQCMEMEVWGLCI</sequence>
<evidence type="ECO:0000313" key="8">
    <source>
        <dbReference type="Proteomes" id="UP000469890"/>
    </source>
</evidence>